<feature type="compositionally biased region" description="Polar residues" evidence="4">
    <location>
        <begin position="525"/>
        <end position="535"/>
    </location>
</feature>
<proteinExistence type="inferred from homology"/>
<accession>A0A8S9ZAM9</accession>
<comment type="similarity">
    <text evidence="1">Belongs to the MAGUK family.</text>
</comment>
<dbReference type="InterPro" id="IPR050716">
    <property type="entry name" value="MAGUK"/>
</dbReference>
<dbReference type="InterPro" id="IPR027417">
    <property type="entry name" value="P-loop_NTPase"/>
</dbReference>
<keyword evidence="8" id="KW-1185">Reference proteome</keyword>
<name>A0A8S9ZAM9_9TREM</name>
<organism evidence="7 8">
    <name type="scientific">Paragonimus skrjabini miyazakii</name>
    <dbReference type="NCBI Taxonomy" id="59628"/>
    <lineage>
        <taxon>Eukaryota</taxon>
        <taxon>Metazoa</taxon>
        <taxon>Spiralia</taxon>
        <taxon>Lophotrochozoa</taxon>
        <taxon>Platyhelminthes</taxon>
        <taxon>Trematoda</taxon>
        <taxon>Digenea</taxon>
        <taxon>Plagiorchiida</taxon>
        <taxon>Troglotremata</taxon>
        <taxon>Troglotrematidae</taxon>
        <taxon>Paragonimus</taxon>
    </lineage>
</organism>
<reference evidence="7" key="1">
    <citation type="submission" date="2019-07" db="EMBL/GenBank/DDBJ databases">
        <title>Annotation for the trematode Paragonimus miyazaki's.</title>
        <authorList>
            <person name="Choi Y.-J."/>
        </authorList>
    </citation>
    <scope>NUCLEOTIDE SEQUENCE</scope>
    <source>
        <strain evidence="7">Japan</strain>
    </source>
</reference>
<feature type="region of interest" description="Disordered" evidence="4">
    <location>
        <begin position="203"/>
        <end position="298"/>
    </location>
</feature>
<dbReference type="OrthoDB" id="78824at2759"/>
<evidence type="ECO:0000256" key="2">
    <source>
        <dbReference type="ARBA" id="ARBA00022443"/>
    </source>
</evidence>
<feature type="region of interest" description="Disordered" evidence="4">
    <location>
        <begin position="1"/>
        <end position="33"/>
    </location>
</feature>
<dbReference type="InterPro" id="IPR008145">
    <property type="entry name" value="GK/Ca_channel_bsu"/>
</dbReference>
<dbReference type="PROSITE" id="PS00856">
    <property type="entry name" value="GUANYLATE_KINASE_1"/>
    <property type="match status" value="1"/>
</dbReference>
<dbReference type="SUPFAM" id="SSF52540">
    <property type="entry name" value="P-loop containing nucleoside triphosphate hydrolases"/>
    <property type="match status" value="1"/>
</dbReference>
<dbReference type="PANTHER" id="PTHR23122">
    <property type="entry name" value="MEMBRANE-ASSOCIATED GUANYLATE KINASE MAGUK"/>
    <property type="match status" value="1"/>
</dbReference>
<feature type="domain" description="Guanylate kinase-like" evidence="6">
    <location>
        <begin position="331"/>
        <end position="504"/>
    </location>
</feature>
<feature type="region of interest" description="Disordered" evidence="4">
    <location>
        <begin position="525"/>
        <end position="550"/>
    </location>
</feature>
<comment type="caution">
    <text evidence="7">The sequence shown here is derived from an EMBL/GenBank/DDBJ whole genome shotgun (WGS) entry which is preliminary data.</text>
</comment>
<evidence type="ECO:0000256" key="4">
    <source>
        <dbReference type="SAM" id="MobiDB-lite"/>
    </source>
</evidence>
<keyword evidence="2 3" id="KW-0728">SH3 domain</keyword>
<dbReference type="Gene3D" id="2.30.30.40">
    <property type="entry name" value="SH3 Domains"/>
    <property type="match status" value="1"/>
</dbReference>
<dbReference type="EMBL" id="JTDE01000515">
    <property type="protein sequence ID" value="KAF7261028.1"/>
    <property type="molecule type" value="Genomic_DNA"/>
</dbReference>
<dbReference type="PROSITE" id="PS50052">
    <property type="entry name" value="GUANYLATE_KINASE_2"/>
    <property type="match status" value="1"/>
</dbReference>
<evidence type="ECO:0000256" key="1">
    <source>
        <dbReference type="ARBA" id="ARBA00007014"/>
    </source>
</evidence>
<dbReference type="Gene3D" id="3.40.50.300">
    <property type="entry name" value="P-loop containing nucleotide triphosphate hydrolases"/>
    <property type="match status" value="1"/>
</dbReference>
<dbReference type="FunFam" id="3.30.63.10:FF:000002">
    <property type="entry name" value="Guanylate kinase 1"/>
    <property type="match status" value="1"/>
</dbReference>
<gene>
    <name evidence="7" type="ORF">EG68_01725</name>
</gene>
<feature type="domain" description="SH3" evidence="5">
    <location>
        <begin position="94"/>
        <end position="183"/>
    </location>
</feature>
<feature type="compositionally biased region" description="Basic residues" evidence="4">
    <location>
        <begin position="281"/>
        <end position="290"/>
    </location>
</feature>
<evidence type="ECO:0000313" key="7">
    <source>
        <dbReference type="EMBL" id="KAF7261028.1"/>
    </source>
</evidence>
<dbReference type="InterPro" id="IPR008144">
    <property type="entry name" value="Guanylate_kin-like_dom"/>
</dbReference>
<sequence>MNVDAVGPAGVVPRPRFPRTTPQHFKPSAGSAFPTSSVLPSINCSTSSNVPSPSPQGALESNCAVPATLHSSTNLRASSLESFNHAPCLTTTMKKTLTVRALFDYDPSSDIGLPCRGLAFQHGDILHVVNATDQEWWQARRLMLYGSGDFGARFPDASSMTSTLTTRSPLGVIPSRQRIERRQRARSKRVNFFAKVTVIGSNTTPQLCPNPNATLPPVNPTNPVSTGVHRDSDPSPSPWLNGQDDVDTFPGLNSTLDRHRKSSASNGSERKTRSGSLTRSLLKRFSNRNRPKGDCLPLSGLPNNLDTVSEGEPTDVIRSYEPVVPITINLARPLLIFGPLKERVIDALLQDPKFATCVPHTSRPPRPGEKDGIDYHFLPSKAKMEQEIKSDRFIEVGQYQDHYYATSIDSVRRTLQTGRVCVLDVNLTAIRRLELAGLYPISVLLKPLSVLHLRSLQRRLTEDQAKRSVDLALRLESDNWRIFSAIISYDTMECAITAVKNYVLLHGGPVIWVASGIATRTTGELTGTGSQSSTLPRGPRFPVGSASGNK</sequence>
<dbReference type="InterPro" id="IPR036028">
    <property type="entry name" value="SH3-like_dom_sf"/>
</dbReference>
<dbReference type="InterPro" id="IPR020590">
    <property type="entry name" value="Guanylate_kinase_CS"/>
</dbReference>
<dbReference type="AlphaFoldDB" id="A0A8S9ZAM9"/>
<dbReference type="Pfam" id="PF00018">
    <property type="entry name" value="SH3_1"/>
    <property type="match status" value="1"/>
</dbReference>
<evidence type="ECO:0000259" key="6">
    <source>
        <dbReference type="PROSITE" id="PS50052"/>
    </source>
</evidence>
<dbReference type="Proteomes" id="UP000822476">
    <property type="component" value="Unassembled WGS sequence"/>
</dbReference>
<feature type="compositionally biased region" description="Polar residues" evidence="4">
    <location>
        <begin position="203"/>
        <end position="213"/>
    </location>
</feature>
<dbReference type="InterPro" id="IPR001452">
    <property type="entry name" value="SH3_domain"/>
</dbReference>
<protein>
    <submittedName>
        <fullName evidence="7">Uncharacterized protein</fullName>
    </submittedName>
</protein>
<dbReference type="Pfam" id="PF00625">
    <property type="entry name" value="Guanylate_kin"/>
    <property type="match status" value="1"/>
</dbReference>
<evidence type="ECO:0000313" key="8">
    <source>
        <dbReference type="Proteomes" id="UP000822476"/>
    </source>
</evidence>
<dbReference type="SUPFAM" id="SSF50044">
    <property type="entry name" value="SH3-domain"/>
    <property type="match status" value="1"/>
</dbReference>
<dbReference type="SMART" id="SM00072">
    <property type="entry name" value="GuKc"/>
    <property type="match status" value="1"/>
</dbReference>
<dbReference type="PROSITE" id="PS50002">
    <property type="entry name" value="SH3"/>
    <property type="match status" value="1"/>
</dbReference>
<evidence type="ECO:0000259" key="5">
    <source>
        <dbReference type="PROSITE" id="PS50002"/>
    </source>
</evidence>
<evidence type="ECO:0000256" key="3">
    <source>
        <dbReference type="PROSITE-ProRule" id="PRU00192"/>
    </source>
</evidence>